<reference evidence="5 8" key="2">
    <citation type="submission" date="2020-04" db="EMBL/GenBank/DDBJ databases">
        <title>Genomic analysis of gastric non-Helicobacter pylori Helicobacters isolated in Japan.</title>
        <authorList>
            <person name="Suzuki M."/>
            <person name="Rimbara E."/>
        </authorList>
    </citation>
    <scope>NUCLEOTIDE SEQUENCE [LARGE SCALE GENOMIC DNA]</scope>
    <source>
        <strain evidence="5 8">NHP19-0020</strain>
    </source>
</reference>
<keyword evidence="3" id="KW-1015">Disulfide bond</keyword>
<evidence type="ECO:0000313" key="5">
    <source>
        <dbReference type="EMBL" id="BCD46543.1"/>
    </source>
</evidence>
<dbReference type="Proteomes" id="UP000509742">
    <property type="component" value="Chromosome"/>
</dbReference>
<dbReference type="Proteomes" id="UP000317935">
    <property type="component" value="Chromosome"/>
</dbReference>
<dbReference type="InterPro" id="IPR011990">
    <property type="entry name" value="TPR-like_helical_dom_sf"/>
</dbReference>
<dbReference type="InterPro" id="IPR006597">
    <property type="entry name" value="Sel1-like"/>
</dbReference>
<dbReference type="AlphaFoldDB" id="A0A6J4CZF0"/>
<dbReference type="GO" id="GO:0046677">
    <property type="term" value="P:response to antibiotic"/>
    <property type="evidence" value="ECO:0007669"/>
    <property type="project" value="UniProtKB-KW"/>
</dbReference>
<dbReference type="EMBL" id="AP023036">
    <property type="protein sequence ID" value="BCD46543.1"/>
    <property type="molecule type" value="Genomic_DNA"/>
</dbReference>
<evidence type="ECO:0000256" key="1">
    <source>
        <dbReference type="ARBA" id="ARBA00001526"/>
    </source>
</evidence>
<evidence type="ECO:0000313" key="7">
    <source>
        <dbReference type="Proteomes" id="UP000317935"/>
    </source>
</evidence>
<gene>
    <name evidence="5" type="ORF">NHP190020_15820</name>
    <name evidence="6" type="ORF">SNTW_15210</name>
</gene>
<dbReference type="GO" id="GO:0008800">
    <property type="term" value="F:beta-lactamase activity"/>
    <property type="evidence" value="ECO:0007669"/>
    <property type="project" value="UniProtKB-EC"/>
</dbReference>
<sequence>MCVALGNAKAYFDLEAMYLNGGARKDPQKADEYFKKACELGYEEACKN</sequence>
<dbReference type="EMBL" id="AP019774">
    <property type="protein sequence ID" value="BCD70876.1"/>
    <property type="molecule type" value="Genomic_DNA"/>
</dbReference>
<name>A0A6J4CZF0_9HELI</name>
<evidence type="ECO:0000313" key="8">
    <source>
        <dbReference type="Proteomes" id="UP000509742"/>
    </source>
</evidence>
<comment type="catalytic activity">
    <reaction evidence="1">
        <text>a beta-lactam + H2O = a substituted beta-amino acid</text>
        <dbReference type="Rhea" id="RHEA:20401"/>
        <dbReference type="ChEBI" id="CHEBI:15377"/>
        <dbReference type="ChEBI" id="CHEBI:35627"/>
        <dbReference type="ChEBI" id="CHEBI:140347"/>
        <dbReference type="EC" id="3.5.2.6"/>
    </reaction>
</comment>
<accession>A0A6J4CZF0</accession>
<protein>
    <recommendedName>
        <fullName evidence="2">beta-lactamase</fullName>
        <ecNumber evidence="2">3.5.2.6</ecNumber>
    </recommendedName>
</protein>
<evidence type="ECO:0000313" key="6">
    <source>
        <dbReference type="EMBL" id="BCD70876.1"/>
    </source>
</evidence>
<dbReference type="SUPFAM" id="SSF81901">
    <property type="entry name" value="HCP-like"/>
    <property type="match status" value="1"/>
</dbReference>
<dbReference type="EC" id="3.5.2.6" evidence="2"/>
<keyword evidence="8" id="KW-1185">Reference proteome</keyword>
<keyword evidence="4" id="KW-0046">Antibiotic resistance</keyword>
<reference evidence="6 7" key="1">
    <citation type="submission" date="2019-06" db="EMBL/GenBank/DDBJ databases">
        <title>Complete genome sequence of Helicobacter suis SNTW101c.</title>
        <authorList>
            <person name="Rimbara E."/>
            <person name="Suzuki M."/>
            <person name="Matsui H."/>
            <person name="Nakamura M."/>
            <person name="Mori S."/>
            <person name="Shibayama K."/>
        </authorList>
    </citation>
    <scope>NUCLEOTIDE SEQUENCE [LARGE SCALE GENOMIC DNA]</scope>
    <source>
        <strain evidence="6 7">SNTW101c</strain>
    </source>
</reference>
<evidence type="ECO:0000256" key="4">
    <source>
        <dbReference type="ARBA" id="ARBA00023251"/>
    </source>
</evidence>
<dbReference type="SMART" id="SM00671">
    <property type="entry name" value="SEL1"/>
    <property type="match status" value="1"/>
</dbReference>
<evidence type="ECO:0000256" key="3">
    <source>
        <dbReference type="ARBA" id="ARBA00023157"/>
    </source>
</evidence>
<dbReference type="Gene3D" id="1.25.40.10">
    <property type="entry name" value="Tetratricopeptide repeat domain"/>
    <property type="match status" value="1"/>
</dbReference>
<proteinExistence type="predicted"/>
<organism evidence="6 7">
    <name type="scientific">Helicobacter suis</name>
    <dbReference type="NCBI Taxonomy" id="104628"/>
    <lineage>
        <taxon>Bacteria</taxon>
        <taxon>Pseudomonadati</taxon>
        <taxon>Campylobacterota</taxon>
        <taxon>Epsilonproteobacteria</taxon>
        <taxon>Campylobacterales</taxon>
        <taxon>Helicobacteraceae</taxon>
        <taxon>Helicobacter</taxon>
    </lineage>
</organism>
<evidence type="ECO:0000256" key="2">
    <source>
        <dbReference type="ARBA" id="ARBA00012865"/>
    </source>
</evidence>